<reference evidence="2" key="1">
    <citation type="submission" date="2021-02" db="EMBL/GenBank/DDBJ databases">
        <authorList>
            <person name="Nowell W R."/>
        </authorList>
    </citation>
    <scope>NUCLEOTIDE SEQUENCE</scope>
    <source>
        <strain evidence="2">Ploen Becks lab</strain>
    </source>
</reference>
<accession>A0A813YNM4</accession>
<dbReference type="PANTHER" id="PTHR39069:SF8">
    <property type="entry name" value="FI17111P1"/>
    <property type="match status" value="1"/>
</dbReference>
<evidence type="ECO:0000313" key="3">
    <source>
        <dbReference type="Proteomes" id="UP000663879"/>
    </source>
</evidence>
<protein>
    <recommendedName>
        <fullName evidence="4">EB domain-containing protein</fullName>
    </recommendedName>
</protein>
<keyword evidence="1" id="KW-1133">Transmembrane helix</keyword>
<evidence type="ECO:0008006" key="4">
    <source>
        <dbReference type="Google" id="ProtNLM"/>
    </source>
</evidence>
<dbReference type="Proteomes" id="UP000663879">
    <property type="component" value="Unassembled WGS sequence"/>
</dbReference>
<dbReference type="PANTHER" id="PTHR39069">
    <property type="entry name" value="ECDYSONE-INDUCIBLE GENE E1, ISOFORM A"/>
    <property type="match status" value="1"/>
</dbReference>
<dbReference type="AlphaFoldDB" id="A0A813YNM4"/>
<name>A0A813YNM4_9BILA</name>
<comment type="caution">
    <text evidence="2">The sequence shown here is derived from an EMBL/GenBank/DDBJ whole genome shotgun (WGS) entry which is preliminary data.</text>
</comment>
<sequence>MRFFPEKVGIYLLLPKLAALKSFNGVCASAIECDNLKGLVCENSKCVCPTSSFYFDGSICRLFMPYNYTCSSNTQCDSKKGHACITQKCLCSVTTNFWNGSICEPKRKYNASCITNNYCDDSIGLVCPNQVCRCSTNMYFNGSRCGILHSFKFFLLLKILEFVVAVFLEFIVALHPNQRRNRTPFRR</sequence>
<gene>
    <name evidence="2" type="ORF">OXX778_LOCUS10701</name>
</gene>
<proteinExistence type="predicted"/>
<keyword evidence="1" id="KW-0812">Transmembrane</keyword>
<dbReference type="OrthoDB" id="9979689at2759"/>
<dbReference type="EMBL" id="CAJNOC010001727">
    <property type="protein sequence ID" value="CAF0886796.1"/>
    <property type="molecule type" value="Genomic_DNA"/>
</dbReference>
<evidence type="ECO:0000313" key="2">
    <source>
        <dbReference type="EMBL" id="CAF0886796.1"/>
    </source>
</evidence>
<keyword evidence="3" id="KW-1185">Reference proteome</keyword>
<feature type="transmembrane region" description="Helical" evidence="1">
    <location>
        <begin position="153"/>
        <end position="174"/>
    </location>
</feature>
<evidence type="ECO:0000256" key="1">
    <source>
        <dbReference type="SAM" id="Phobius"/>
    </source>
</evidence>
<keyword evidence="1" id="KW-0472">Membrane</keyword>
<organism evidence="2 3">
    <name type="scientific">Brachionus calyciflorus</name>
    <dbReference type="NCBI Taxonomy" id="104777"/>
    <lineage>
        <taxon>Eukaryota</taxon>
        <taxon>Metazoa</taxon>
        <taxon>Spiralia</taxon>
        <taxon>Gnathifera</taxon>
        <taxon>Rotifera</taxon>
        <taxon>Eurotatoria</taxon>
        <taxon>Monogononta</taxon>
        <taxon>Pseudotrocha</taxon>
        <taxon>Ploima</taxon>
        <taxon>Brachionidae</taxon>
        <taxon>Brachionus</taxon>
    </lineage>
</organism>